<dbReference type="EMBL" id="BDSP01000078">
    <property type="protein sequence ID" value="GAX14301.1"/>
    <property type="molecule type" value="Genomic_DNA"/>
</dbReference>
<feature type="compositionally biased region" description="Polar residues" evidence="1">
    <location>
        <begin position="444"/>
        <end position="456"/>
    </location>
</feature>
<feature type="compositionally biased region" description="Polar residues" evidence="1">
    <location>
        <begin position="1"/>
        <end position="10"/>
    </location>
</feature>
<feature type="compositionally biased region" description="Polar residues" evidence="1">
    <location>
        <begin position="504"/>
        <end position="516"/>
    </location>
</feature>
<sequence>MSENSTTTSAGRDDSSDLSAEARTGREGASPSNDDTYIVEALFRNGKIGRNVVWLAPPSDPEVSCLRAGDVIQYEDSTPGQGETMIVAMVMEVQRSFSTNSVDLVMSNDSWCLNNYKLNILERVVYSYDEATGAHSKRWVKFRSTKDFHFMQDCFYDFSSNKMVRVDEYTGEYMKEIRANQPPPSPSEKDDYDSRRFPQSSRTATTRVSLDYRTDLGTVRALQEEATNQEPVLDANYEDSLDLGPASDDEAEEIDSVVVGEGRSEAGFSTNYAECPEDLHRCSKRRKLMGGPAAKRYSYFCTCPVCNAKGFEKAMYISFDVDEAFVYKDTEQDEYDCKQQVMLTEDSFLSPDHRLPNVYRKQRDRLRRHLKKTAIQFPDYLVPAIAFLHSESDELIGKMTVGKLRSNQLTRDGANSIALESVNHATGPQARHSLPGMRGGSDPSDLSPTASPSYTNGLGFRSFAQPEDGATRTIRPQCAPGPQARLPLPGNRGGSDLSDGLALSRTTSPSYTNARPSAQPEGSAIRILRPQRAPGPQTHRPLHGTRVDSDLSDVPALSRTA</sequence>
<protein>
    <submittedName>
        <fullName evidence="2">Uncharacterized protein</fullName>
    </submittedName>
</protein>
<evidence type="ECO:0000313" key="2">
    <source>
        <dbReference type="EMBL" id="GAX14301.1"/>
    </source>
</evidence>
<feature type="region of interest" description="Disordered" evidence="1">
    <location>
        <begin position="175"/>
        <end position="204"/>
    </location>
</feature>
<proteinExistence type="predicted"/>
<feature type="region of interest" description="Disordered" evidence="1">
    <location>
        <begin position="425"/>
        <end position="561"/>
    </location>
</feature>
<feature type="compositionally biased region" description="Basic and acidic residues" evidence="1">
    <location>
        <begin position="187"/>
        <end position="196"/>
    </location>
</feature>
<gene>
    <name evidence="2" type="ORF">FisN_1Hu497</name>
</gene>
<evidence type="ECO:0000313" key="3">
    <source>
        <dbReference type="Proteomes" id="UP000198406"/>
    </source>
</evidence>
<organism evidence="2 3">
    <name type="scientific">Fistulifera solaris</name>
    <name type="common">Oleaginous diatom</name>
    <dbReference type="NCBI Taxonomy" id="1519565"/>
    <lineage>
        <taxon>Eukaryota</taxon>
        <taxon>Sar</taxon>
        <taxon>Stramenopiles</taxon>
        <taxon>Ochrophyta</taxon>
        <taxon>Bacillariophyta</taxon>
        <taxon>Bacillariophyceae</taxon>
        <taxon>Bacillariophycidae</taxon>
        <taxon>Naviculales</taxon>
        <taxon>Naviculaceae</taxon>
        <taxon>Fistulifera</taxon>
    </lineage>
</organism>
<feature type="region of interest" description="Disordered" evidence="1">
    <location>
        <begin position="1"/>
        <end position="33"/>
    </location>
</feature>
<name>A0A1Z5JKJ6_FISSO</name>
<dbReference type="InParanoid" id="A0A1Z5JKJ6"/>
<evidence type="ECO:0000256" key="1">
    <source>
        <dbReference type="SAM" id="MobiDB-lite"/>
    </source>
</evidence>
<keyword evidence="3" id="KW-1185">Reference proteome</keyword>
<dbReference type="AlphaFoldDB" id="A0A1Z5JKJ6"/>
<accession>A0A1Z5JKJ6</accession>
<comment type="caution">
    <text evidence="2">The sequence shown here is derived from an EMBL/GenBank/DDBJ whole genome shotgun (WGS) entry which is preliminary data.</text>
</comment>
<dbReference type="Proteomes" id="UP000198406">
    <property type="component" value="Unassembled WGS sequence"/>
</dbReference>
<reference evidence="2 3" key="1">
    <citation type="journal article" date="2015" name="Plant Cell">
        <title>Oil accumulation by the oleaginous diatom Fistulifera solaris as revealed by the genome and transcriptome.</title>
        <authorList>
            <person name="Tanaka T."/>
            <person name="Maeda Y."/>
            <person name="Veluchamy A."/>
            <person name="Tanaka M."/>
            <person name="Abida H."/>
            <person name="Marechal E."/>
            <person name="Bowler C."/>
            <person name="Muto M."/>
            <person name="Sunaga Y."/>
            <person name="Tanaka M."/>
            <person name="Yoshino T."/>
            <person name="Taniguchi T."/>
            <person name="Fukuda Y."/>
            <person name="Nemoto M."/>
            <person name="Matsumoto M."/>
            <person name="Wong P.S."/>
            <person name="Aburatani S."/>
            <person name="Fujibuchi W."/>
        </authorList>
    </citation>
    <scope>NUCLEOTIDE SEQUENCE [LARGE SCALE GENOMIC DNA]</scope>
    <source>
        <strain evidence="2 3">JPCC DA0580</strain>
    </source>
</reference>